<dbReference type="NCBIfam" id="TIGR01509">
    <property type="entry name" value="HAD-SF-IA-v3"/>
    <property type="match status" value="1"/>
</dbReference>
<protein>
    <submittedName>
        <fullName evidence="1">Unannotated protein</fullName>
    </submittedName>
</protein>
<dbReference type="InterPro" id="IPR041492">
    <property type="entry name" value="HAD_2"/>
</dbReference>
<dbReference type="PANTHER" id="PTHR18901:SF38">
    <property type="entry name" value="PSEUDOURIDINE-5'-PHOSPHATASE"/>
    <property type="match status" value="1"/>
</dbReference>
<dbReference type="InterPro" id="IPR006439">
    <property type="entry name" value="HAD-SF_hydro_IA"/>
</dbReference>
<dbReference type="SUPFAM" id="SSF56784">
    <property type="entry name" value="HAD-like"/>
    <property type="match status" value="1"/>
</dbReference>
<evidence type="ECO:0000313" key="1">
    <source>
        <dbReference type="EMBL" id="CAB4744567.1"/>
    </source>
</evidence>
<name>A0A6J6TCX0_9ZZZZ</name>
<dbReference type="SFLD" id="SFLDG01129">
    <property type="entry name" value="C1.5:_HAD__Beta-PGM__Phosphata"/>
    <property type="match status" value="1"/>
</dbReference>
<dbReference type="SFLD" id="SFLDS00003">
    <property type="entry name" value="Haloacid_Dehalogenase"/>
    <property type="match status" value="1"/>
</dbReference>
<dbReference type="AlphaFoldDB" id="A0A6J6TCX0"/>
<dbReference type="Gene3D" id="1.10.150.240">
    <property type="entry name" value="Putative phosphatase, domain 2"/>
    <property type="match status" value="1"/>
</dbReference>
<accession>A0A6J6TCX0</accession>
<dbReference type="SFLD" id="SFLDG01135">
    <property type="entry name" value="C1.5.6:_HAD__Beta-PGM__Phospha"/>
    <property type="match status" value="1"/>
</dbReference>
<dbReference type="CDD" id="cd07505">
    <property type="entry name" value="HAD_BPGM-like"/>
    <property type="match status" value="1"/>
</dbReference>
<dbReference type="Gene3D" id="3.40.50.1000">
    <property type="entry name" value="HAD superfamily/HAD-like"/>
    <property type="match status" value="1"/>
</dbReference>
<dbReference type="InterPro" id="IPR023214">
    <property type="entry name" value="HAD_sf"/>
</dbReference>
<dbReference type="PRINTS" id="PR00413">
    <property type="entry name" value="HADHALOGNASE"/>
</dbReference>
<dbReference type="Pfam" id="PF13419">
    <property type="entry name" value="HAD_2"/>
    <property type="match status" value="1"/>
</dbReference>
<proteinExistence type="predicted"/>
<dbReference type="PANTHER" id="PTHR18901">
    <property type="entry name" value="2-DEOXYGLUCOSE-6-PHOSPHATE PHOSPHATASE 2"/>
    <property type="match status" value="1"/>
</dbReference>
<gene>
    <name evidence="1" type="ORF">UFOPK2844_00034</name>
</gene>
<dbReference type="InterPro" id="IPR036412">
    <property type="entry name" value="HAD-like_sf"/>
</dbReference>
<reference evidence="1" key="1">
    <citation type="submission" date="2020-05" db="EMBL/GenBank/DDBJ databases">
        <authorList>
            <person name="Chiriac C."/>
            <person name="Salcher M."/>
            <person name="Ghai R."/>
            <person name="Kavagutti S V."/>
        </authorList>
    </citation>
    <scope>NUCLEOTIDE SEQUENCE</scope>
</reference>
<dbReference type="EMBL" id="CAEZZG010000001">
    <property type="protein sequence ID" value="CAB4744567.1"/>
    <property type="molecule type" value="Genomic_DNA"/>
</dbReference>
<organism evidence="1">
    <name type="scientific">freshwater metagenome</name>
    <dbReference type="NCBI Taxonomy" id="449393"/>
    <lineage>
        <taxon>unclassified sequences</taxon>
        <taxon>metagenomes</taxon>
        <taxon>ecological metagenomes</taxon>
    </lineage>
</organism>
<dbReference type="InterPro" id="IPR023198">
    <property type="entry name" value="PGP-like_dom2"/>
</dbReference>
<sequence length="214" mass="23506">MRPKAVFFDMDGTLIDSEPLWFENEVKLMAQFDYSWTIQDQMNCIGGPIQKTGNYMSALVNGQNNPQFFIESLISMVSTDFEERLTFMPGALELLKALSDNGIRLALVSASPRQMLEATFRVLEGKCLELLISSDDVVQSKPSPECYLKAADFFGLDISECLILEDSGTGVASARASGANVVAIPHLIEIVGDEQVVVVKSLEGMSVEDLFALH</sequence>